<feature type="signal peptide" evidence="1">
    <location>
        <begin position="1"/>
        <end position="26"/>
    </location>
</feature>
<accession>I4AGA8</accession>
<reference evidence="3" key="1">
    <citation type="submission" date="2012-06" db="EMBL/GenBank/DDBJ databases">
        <title>The complete genome of Flexibacter litoralis DSM 6794.</title>
        <authorList>
            <person name="Lucas S."/>
            <person name="Copeland A."/>
            <person name="Lapidus A."/>
            <person name="Glavina del Rio T."/>
            <person name="Dalin E."/>
            <person name="Tice H."/>
            <person name="Bruce D."/>
            <person name="Goodwin L."/>
            <person name="Pitluck S."/>
            <person name="Peters L."/>
            <person name="Ovchinnikova G."/>
            <person name="Lu M."/>
            <person name="Kyrpides N."/>
            <person name="Mavromatis K."/>
            <person name="Ivanova N."/>
            <person name="Brettin T."/>
            <person name="Detter J.C."/>
            <person name="Han C."/>
            <person name="Larimer F."/>
            <person name="Land M."/>
            <person name="Hauser L."/>
            <person name="Markowitz V."/>
            <person name="Cheng J.-F."/>
            <person name="Hugenholtz P."/>
            <person name="Woyke T."/>
            <person name="Wu D."/>
            <person name="Spring S."/>
            <person name="Lang E."/>
            <person name="Kopitz M."/>
            <person name="Brambilla E."/>
            <person name="Klenk H.-P."/>
            <person name="Eisen J.A."/>
        </authorList>
    </citation>
    <scope>NUCLEOTIDE SEQUENCE [LARGE SCALE GENOMIC DNA]</scope>
    <source>
        <strain evidence="3">ATCC 23117 / DSM 6794 / NBRC 15988 / NCIMB 1366 / Sio-4</strain>
    </source>
</reference>
<organism evidence="2 3">
    <name type="scientific">Bernardetia litoralis (strain ATCC 23117 / DSM 6794 / NBRC 15988 / NCIMB 1366 / Fx l1 / Sio-4)</name>
    <name type="common">Flexibacter litoralis</name>
    <dbReference type="NCBI Taxonomy" id="880071"/>
    <lineage>
        <taxon>Bacteria</taxon>
        <taxon>Pseudomonadati</taxon>
        <taxon>Bacteroidota</taxon>
        <taxon>Cytophagia</taxon>
        <taxon>Cytophagales</taxon>
        <taxon>Bernardetiaceae</taxon>
        <taxon>Bernardetia</taxon>
    </lineage>
</organism>
<dbReference type="Proteomes" id="UP000006054">
    <property type="component" value="Chromosome"/>
</dbReference>
<evidence type="ECO:0000313" key="2">
    <source>
        <dbReference type="EMBL" id="AFM02993.1"/>
    </source>
</evidence>
<proteinExistence type="predicted"/>
<dbReference type="KEGG" id="fli:Fleli_0518"/>
<dbReference type="STRING" id="880071.Fleli_0518"/>
<dbReference type="HOGENOM" id="CLU_1400680_0_0_10"/>
<feature type="chain" id="PRO_5003686056" evidence="1">
    <location>
        <begin position="27"/>
        <end position="194"/>
    </location>
</feature>
<keyword evidence="3" id="KW-1185">Reference proteome</keyword>
<keyword evidence="1" id="KW-0732">Signal</keyword>
<sequence precursor="true">MFCSYKFCLSIIFLVLINGLSNFSFAQNIISNDERKLFTSIENLEPLGIVYENASAGEEIEKEDYGDGSLLYTYEFEDSDLWMHELIWIESSAQAAVFTYEAYGEASKTYLSEGLILSTFRIINLPNSNADVVVADVYNDKQKKVGSIVRFKERNVSGMFILIGLEFDEIVMKKFLNTEFQRMSQMCSKLSLWK</sequence>
<evidence type="ECO:0000256" key="1">
    <source>
        <dbReference type="SAM" id="SignalP"/>
    </source>
</evidence>
<evidence type="ECO:0000313" key="3">
    <source>
        <dbReference type="Proteomes" id="UP000006054"/>
    </source>
</evidence>
<dbReference type="AlphaFoldDB" id="I4AGA8"/>
<gene>
    <name evidence="2" type="ordered locus">Fleli_0518</name>
</gene>
<name>I4AGA8_BERLS</name>
<dbReference type="RefSeq" id="WP_014796453.1">
    <property type="nucleotide sequence ID" value="NC_018018.1"/>
</dbReference>
<protein>
    <submittedName>
        <fullName evidence="2">Uncharacterized protein</fullName>
    </submittedName>
</protein>
<dbReference type="EMBL" id="CP003345">
    <property type="protein sequence ID" value="AFM02993.1"/>
    <property type="molecule type" value="Genomic_DNA"/>
</dbReference>